<protein>
    <recommendedName>
        <fullName evidence="1">CMP/dCMP-type deaminase domain-containing protein</fullName>
    </recommendedName>
</protein>
<dbReference type="GO" id="GO:0003824">
    <property type="term" value="F:catalytic activity"/>
    <property type="evidence" value="ECO:0007669"/>
    <property type="project" value="InterPro"/>
</dbReference>
<dbReference type="STRING" id="1802315.A3F51_02470"/>
<proteinExistence type="predicted"/>
<sequence>MLNDYPYIPEGRKFIYVPIANFFMAAAKRMALEGSTDRLWPTGAVIVVSGKIIGSAANQSALKSKRLMKFHREVFCVRRFLKIPTGQKYWICRGCASPRLHSEPRAIKAAQKAYGDITGADLYHWGHWWCCKSCWDAMIVAGIKDVYLVEGAKGQFQRGAGTDSHK</sequence>
<name>A0A1G2N0U0_9BACT</name>
<dbReference type="SUPFAM" id="SSF53927">
    <property type="entry name" value="Cytidine deaminase-like"/>
    <property type="match status" value="1"/>
</dbReference>
<gene>
    <name evidence="2" type="ORF">A3F51_02470</name>
</gene>
<dbReference type="AlphaFoldDB" id="A0A1G2N0U0"/>
<dbReference type="Gene3D" id="3.40.140.10">
    <property type="entry name" value="Cytidine Deaminase, domain 2"/>
    <property type="match status" value="1"/>
</dbReference>
<organism evidence="2 3">
    <name type="scientific">Candidatus Taylorbacteria bacterium RIFCSPHIGHO2_12_FULL_45_16</name>
    <dbReference type="NCBI Taxonomy" id="1802315"/>
    <lineage>
        <taxon>Bacteria</taxon>
        <taxon>Candidatus Tayloriibacteriota</taxon>
    </lineage>
</organism>
<evidence type="ECO:0000259" key="1">
    <source>
        <dbReference type="Pfam" id="PF00383"/>
    </source>
</evidence>
<evidence type="ECO:0000313" key="2">
    <source>
        <dbReference type="EMBL" id="OHA28821.1"/>
    </source>
</evidence>
<dbReference type="InterPro" id="IPR002125">
    <property type="entry name" value="CMP_dCMP_dom"/>
</dbReference>
<dbReference type="InterPro" id="IPR016193">
    <property type="entry name" value="Cytidine_deaminase-like"/>
</dbReference>
<accession>A0A1G2N0U0</accession>
<evidence type="ECO:0000313" key="3">
    <source>
        <dbReference type="Proteomes" id="UP000178089"/>
    </source>
</evidence>
<dbReference type="Proteomes" id="UP000178089">
    <property type="component" value="Unassembled WGS sequence"/>
</dbReference>
<dbReference type="Pfam" id="PF00383">
    <property type="entry name" value="dCMP_cyt_deam_1"/>
    <property type="match status" value="1"/>
</dbReference>
<reference evidence="2 3" key="1">
    <citation type="journal article" date="2016" name="Nat. Commun.">
        <title>Thousands of microbial genomes shed light on interconnected biogeochemical processes in an aquifer system.</title>
        <authorList>
            <person name="Anantharaman K."/>
            <person name="Brown C.T."/>
            <person name="Hug L.A."/>
            <person name="Sharon I."/>
            <person name="Castelle C.J."/>
            <person name="Probst A.J."/>
            <person name="Thomas B.C."/>
            <person name="Singh A."/>
            <person name="Wilkins M.J."/>
            <person name="Karaoz U."/>
            <person name="Brodie E.L."/>
            <person name="Williams K.H."/>
            <person name="Hubbard S.S."/>
            <person name="Banfield J.F."/>
        </authorList>
    </citation>
    <scope>NUCLEOTIDE SEQUENCE [LARGE SCALE GENOMIC DNA]</scope>
</reference>
<comment type="caution">
    <text evidence="2">The sequence shown here is derived from an EMBL/GenBank/DDBJ whole genome shotgun (WGS) entry which is preliminary data.</text>
</comment>
<feature type="domain" description="CMP/dCMP-type deaminase" evidence="1">
    <location>
        <begin position="22"/>
        <end position="149"/>
    </location>
</feature>
<dbReference type="EMBL" id="MHRT01000007">
    <property type="protein sequence ID" value="OHA28821.1"/>
    <property type="molecule type" value="Genomic_DNA"/>
</dbReference>